<dbReference type="PANTHER" id="PTHR43649:SF29">
    <property type="entry name" value="OSMOPROTECTIVE COMPOUNDS-BINDING PROTEIN GGTB"/>
    <property type="match status" value="1"/>
</dbReference>
<dbReference type="Proteomes" id="UP001165679">
    <property type="component" value="Unassembled WGS sequence"/>
</dbReference>
<evidence type="ECO:0000256" key="4">
    <source>
        <dbReference type="SAM" id="SignalP"/>
    </source>
</evidence>
<gene>
    <name evidence="5" type="ORF">OL599_09955</name>
</gene>
<comment type="similarity">
    <text evidence="2">Belongs to the bacterial solute-binding protein 1 family.</text>
</comment>
<keyword evidence="6" id="KW-1185">Reference proteome</keyword>
<dbReference type="GO" id="GO:0042597">
    <property type="term" value="C:periplasmic space"/>
    <property type="evidence" value="ECO:0007669"/>
    <property type="project" value="UniProtKB-SubCell"/>
</dbReference>
<dbReference type="InterPro" id="IPR006059">
    <property type="entry name" value="SBP"/>
</dbReference>
<dbReference type="PANTHER" id="PTHR43649">
    <property type="entry name" value="ARABINOSE-BINDING PROTEIN-RELATED"/>
    <property type="match status" value="1"/>
</dbReference>
<accession>A0AA42CHI7</accession>
<proteinExistence type="inferred from homology"/>
<feature type="signal peptide" evidence="4">
    <location>
        <begin position="1"/>
        <end position="25"/>
    </location>
</feature>
<comment type="subcellular location">
    <subcellularLocation>
        <location evidence="1">Periplasm</location>
    </subcellularLocation>
</comment>
<reference evidence="5" key="1">
    <citation type="submission" date="2022-09" db="EMBL/GenBank/DDBJ databases">
        <title>Rhodovastum sp. nov. RN2-1 isolated from soil in Seongnam, South Korea.</title>
        <authorList>
            <person name="Le N.T."/>
        </authorList>
    </citation>
    <scope>NUCLEOTIDE SEQUENCE</scope>
    <source>
        <strain evidence="5">RN2-1</strain>
    </source>
</reference>
<evidence type="ECO:0000256" key="2">
    <source>
        <dbReference type="ARBA" id="ARBA00008520"/>
    </source>
</evidence>
<dbReference type="AlphaFoldDB" id="A0AA42CHI7"/>
<evidence type="ECO:0000313" key="5">
    <source>
        <dbReference type="EMBL" id="MCW3474905.1"/>
    </source>
</evidence>
<comment type="caution">
    <text evidence="5">The sequence shown here is derived from an EMBL/GenBank/DDBJ whole genome shotgun (WGS) entry which is preliminary data.</text>
</comment>
<dbReference type="EMBL" id="JAPDNT010000005">
    <property type="protein sequence ID" value="MCW3474905.1"/>
    <property type="molecule type" value="Genomic_DNA"/>
</dbReference>
<name>A0AA42CHI7_9PROT</name>
<feature type="chain" id="PRO_5041267200" evidence="4">
    <location>
        <begin position="26"/>
        <end position="428"/>
    </location>
</feature>
<keyword evidence="4" id="KW-0732">Signal</keyword>
<protein>
    <submittedName>
        <fullName evidence="5">ABC transporter substrate-binding protein</fullName>
    </submittedName>
</protein>
<evidence type="ECO:0000256" key="1">
    <source>
        <dbReference type="ARBA" id="ARBA00004418"/>
    </source>
</evidence>
<reference evidence="5" key="2">
    <citation type="submission" date="2022-10" db="EMBL/GenBank/DDBJ databases">
        <authorList>
            <person name="Trinh H.N."/>
        </authorList>
    </citation>
    <scope>NUCLEOTIDE SEQUENCE</scope>
    <source>
        <strain evidence="5">RN2-1</strain>
    </source>
</reference>
<sequence>MPQISRRAILAGSAAMLAIPTTPHAQGAGGAKPKVTVISQWSAGSDGAAITTLGKEFERQGGIWEHNPVPGFTTEMMNKLRAQIIAGDPPAASQLKGPEIAAWSKVGAVVNLDEQVKEAGYEAVVPAELARLSKPNGHWIALPIQAYRINTLFVSKKAADRIGMTSLPTTWSEFNAAAEKMKAAGITPVANGGIKWDDGMKWEIALCGISPDAYRKAVMELDAKTLQGPEVLAAFRQFRKLGEWSDPGSAGQHYSTFIPRYMKGDMGMLLMGGWAQGVFKNAGFQLSDYMVGPAPQDDGKVAFDLNADEFIFWQKKQPEFQQGQKLLAKIVMGKAFGPMYSQITGSLPVRTDTDLSDPGFSDGQREAARAMSEAVKANRVVLSLAHNMAQTNQIAAAMIDVLTEYVHDNRIKAEEGQKRLVEAVDSIR</sequence>
<dbReference type="RefSeq" id="WP_264713562.1">
    <property type="nucleotide sequence ID" value="NZ_JAPDNT010000005.1"/>
</dbReference>
<keyword evidence="3" id="KW-0813">Transport</keyword>
<organism evidence="5 6">
    <name type="scientific">Limobrevibacterium gyesilva</name>
    <dbReference type="NCBI Taxonomy" id="2991712"/>
    <lineage>
        <taxon>Bacteria</taxon>
        <taxon>Pseudomonadati</taxon>
        <taxon>Pseudomonadota</taxon>
        <taxon>Alphaproteobacteria</taxon>
        <taxon>Acetobacterales</taxon>
        <taxon>Acetobacteraceae</taxon>
        <taxon>Limobrevibacterium</taxon>
    </lineage>
</organism>
<evidence type="ECO:0000256" key="3">
    <source>
        <dbReference type="ARBA" id="ARBA00022448"/>
    </source>
</evidence>
<dbReference type="SUPFAM" id="SSF53850">
    <property type="entry name" value="Periplasmic binding protein-like II"/>
    <property type="match status" value="1"/>
</dbReference>
<dbReference type="Gene3D" id="3.40.190.10">
    <property type="entry name" value="Periplasmic binding protein-like II"/>
    <property type="match status" value="2"/>
</dbReference>
<evidence type="ECO:0000313" key="6">
    <source>
        <dbReference type="Proteomes" id="UP001165679"/>
    </source>
</evidence>
<dbReference type="InterPro" id="IPR050490">
    <property type="entry name" value="Bact_solute-bd_prot1"/>
</dbReference>
<dbReference type="Pfam" id="PF13416">
    <property type="entry name" value="SBP_bac_8"/>
    <property type="match status" value="1"/>
</dbReference>